<dbReference type="AlphaFoldDB" id="A0AAV8XTG0"/>
<dbReference type="EMBL" id="JAPWTK010000333">
    <property type="protein sequence ID" value="KAJ8942311.1"/>
    <property type="molecule type" value="Genomic_DNA"/>
</dbReference>
<name>A0AAV8XTG0_9CUCU</name>
<feature type="domain" description="K Homology" evidence="4">
    <location>
        <begin position="101"/>
        <end position="170"/>
    </location>
</feature>
<evidence type="ECO:0000259" key="4">
    <source>
        <dbReference type="SMART" id="SM00322"/>
    </source>
</evidence>
<reference evidence="5" key="1">
    <citation type="journal article" date="2023" name="Insect Mol. Biol.">
        <title>Genome sequencing provides insights into the evolution of gene families encoding plant cell wall-degrading enzymes in longhorned beetles.</title>
        <authorList>
            <person name="Shin N.R."/>
            <person name="Okamura Y."/>
            <person name="Kirsch R."/>
            <person name="Pauchet Y."/>
        </authorList>
    </citation>
    <scope>NUCLEOTIDE SEQUENCE</scope>
    <source>
        <strain evidence="5">AMC_N1</strain>
    </source>
</reference>
<evidence type="ECO:0000313" key="6">
    <source>
        <dbReference type="Proteomes" id="UP001162162"/>
    </source>
</evidence>
<dbReference type="InterPro" id="IPR004087">
    <property type="entry name" value="KH_dom"/>
</dbReference>
<accession>A0AAV8XTG0</accession>
<keyword evidence="1" id="KW-0677">Repeat</keyword>
<dbReference type="InterPro" id="IPR036612">
    <property type="entry name" value="KH_dom_type_1_sf"/>
</dbReference>
<keyword evidence="2" id="KW-0694">RNA-binding</keyword>
<protein>
    <recommendedName>
        <fullName evidence="4">K Homology domain-containing protein</fullName>
    </recommendedName>
</protein>
<dbReference type="InterPro" id="IPR004088">
    <property type="entry name" value="KH_dom_type_1"/>
</dbReference>
<dbReference type="Pfam" id="PF00013">
    <property type="entry name" value="KH_1"/>
    <property type="match status" value="1"/>
</dbReference>
<feature type="compositionally biased region" description="Low complexity" evidence="3">
    <location>
        <begin position="62"/>
        <end position="84"/>
    </location>
</feature>
<evidence type="ECO:0000313" key="5">
    <source>
        <dbReference type="EMBL" id="KAJ8942311.1"/>
    </source>
</evidence>
<dbReference type="SUPFAM" id="SSF54791">
    <property type="entry name" value="Eukaryotic type KH-domain (KH-domain type I)"/>
    <property type="match status" value="1"/>
</dbReference>
<comment type="caution">
    <text evidence="5">The sequence shown here is derived from an EMBL/GenBank/DDBJ whole genome shotgun (WGS) entry which is preliminary data.</text>
</comment>
<feature type="compositionally biased region" description="Basic and acidic residues" evidence="3">
    <location>
        <begin position="40"/>
        <end position="61"/>
    </location>
</feature>
<evidence type="ECO:0000256" key="2">
    <source>
        <dbReference type="PROSITE-ProRule" id="PRU00117"/>
    </source>
</evidence>
<dbReference type="Gene3D" id="3.30.1370.10">
    <property type="entry name" value="K Homology domain, type 1"/>
    <property type="match status" value="1"/>
</dbReference>
<dbReference type="GO" id="GO:0010468">
    <property type="term" value="P:regulation of gene expression"/>
    <property type="evidence" value="ECO:0007669"/>
    <property type="project" value="UniProtKB-ARBA"/>
</dbReference>
<proteinExistence type="predicted"/>
<dbReference type="CDD" id="cd22430">
    <property type="entry name" value="KH-I_DDX43_DDX53"/>
    <property type="match status" value="1"/>
</dbReference>
<evidence type="ECO:0000256" key="3">
    <source>
        <dbReference type="SAM" id="MobiDB-lite"/>
    </source>
</evidence>
<sequence length="306" mass="34749">MCDDWDDNAVVEVPSYGERRPIQSQTFGNSNFWGGNRDGGGWRDRGFDGNGDRNNRRDYQRNYDGFAGGSSNSSGGGRFNKNFGNNGGNKRFGRDNYKNGSDNEELLNVPSKYVGRIIGRGGSKINELQSESGAKIHVTKDTLGEETVVKLFGDPDAINKAKTLINELTTEINKLDHGNAIKLVDAKDLPPVEEKKPVNIDWKAFFEECIVAENAEWDKYPPIKKQFYVEHPEVTRMSEKEVEAFREENNNIVVDRTFKKENSAPIPKPCPKFYHAFHNYPEILDEIAKAGFENPRPFRLRRGPYY</sequence>
<dbReference type="GO" id="GO:0003723">
    <property type="term" value="F:RNA binding"/>
    <property type="evidence" value="ECO:0007669"/>
    <property type="project" value="UniProtKB-UniRule"/>
</dbReference>
<keyword evidence="6" id="KW-1185">Reference proteome</keyword>
<feature type="region of interest" description="Disordered" evidence="3">
    <location>
        <begin position="21"/>
        <end position="100"/>
    </location>
</feature>
<dbReference type="PROSITE" id="PS50084">
    <property type="entry name" value="KH_TYPE_1"/>
    <property type="match status" value="1"/>
</dbReference>
<organism evidence="5 6">
    <name type="scientific">Aromia moschata</name>
    <dbReference type="NCBI Taxonomy" id="1265417"/>
    <lineage>
        <taxon>Eukaryota</taxon>
        <taxon>Metazoa</taxon>
        <taxon>Ecdysozoa</taxon>
        <taxon>Arthropoda</taxon>
        <taxon>Hexapoda</taxon>
        <taxon>Insecta</taxon>
        <taxon>Pterygota</taxon>
        <taxon>Neoptera</taxon>
        <taxon>Endopterygota</taxon>
        <taxon>Coleoptera</taxon>
        <taxon>Polyphaga</taxon>
        <taxon>Cucujiformia</taxon>
        <taxon>Chrysomeloidea</taxon>
        <taxon>Cerambycidae</taxon>
        <taxon>Cerambycinae</taxon>
        <taxon>Callichromatini</taxon>
        <taxon>Aromia</taxon>
    </lineage>
</organism>
<dbReference type="SMART" id="SM00322">
    <property type="entry name" value="KH"/>
    <property type="match status" value="1"/>
</dbReference>
<evidence type="ECO:0000256" key="1">
    <source>
        <dbReference type="ARBA" id="ARBA00022737"/>
    </source>
</evidence>
<dbReference type="Proteomes" id="UP001162162">
    <property type="component" value="Unassembled WGS sequence"/>
</dbReference>
<gene>
    <name evidence="5" type="ORF">NQ318_005302</name>
</gene>
<dbReference type="PANTHER" id="PTHR10288">
    <property type="entry name" value="KH DOMAIN CONTAINING RNA BINDING PROTEIN"/>
    <property type="match status" value="1"/>
</dbReference>